<proteinExistence type="predicted"/>
<dbReference type="Proteomes" id="UP000001877">
    <property type="component" value="Chromosome"/>
</dbReference>
<reference evidence="2 3" key="1">
    <citation type="submission" date="2005-03" db="EMBL/GenBank/DDBJ databases">
        <title>Brevibacillus brevis strain 47, complete genome.</title>
        <authorList>
            <person name="Hosoyama A."/>
            <person name="Yamada R."/>
            <person name="Hongo Y."/>
            <person name="Terui Y."/>
            <person name="Ankai A."/>
            <person name="Masuyama W."/>
            <person name="Sekiguchi M."/>
            <person name="Takeda T."/>
            <person name="Asano K."/>
            <person name="Ohji S."/>
            <person name="Ichikawa N."/>
            <person name="Narita S."/>
            <person name="Aoki N."/>
            <person name="Miura H."/>
            <person name="Matsushita S."/>
            <person name="Sekigawa T."/>
            <person name="Yamagata H."/>
            <person name="Yoshikawa H."/>
            <person name="Udaka S."/>
            <person name="Tanikawa S."/>
            <person name="Fujita N."/>
        </authorList>
    </citation>
    <scope>NUCLEOTIDE SEQUENCE [LARGE SCALE GENOMIC DNA]</scope>
    <source>
        <strain evidence="3">47 / JCM 6285 / NBRC 100599</strain>
    </source>
</reference>
<evidence type="ECO:0000256" key="1">
    <source>
        <dbReference type="SAM" id="MobiDB-lite"/>
    </source>
</evidence>
<dbReference type="HOGENOM" id="CLU_3196875_0_0_9"/>
<organism evidence="2 3">
    <name type="scientific">Brevibacillus brevis (strain 47 / JCM 6285 / NBRC 100599)</name>
    <dbReference type="NCBI Taxonomy" id="358681"/>
    <lineage>
        <taxon>Bacteria</taxon>
        <taxon>Bacillati</taxon>
        <taxon>Bacillota</taxon>
        <taxon>Bacilli</taxon>
        <taxon>Bacillales</taxon>
        <taxon>Paenibacillaceae</taxon>
        <taxon>Brevibacillus</taxon>
    </lineage>
</organism>
<name>C0ZCV8_BREBN</name>
<keyword evidence="3" id="KW-1185">Reference proteome</keyword>
<evidence type="ECO:0000313" key="2">
    <source>
        <dbReference type="EMBL" id="BAH43617.1"/>
    </source>
</evidence>
<dbReference type="STRING" id="358681.BBR47_26400"/>
<sequence length="45" mass="5374">MERVKQNDGNSTLRRPTEEPKLPEAWLRFLEAVQQQFSDNQTKKE</sequence>
<dbReference type="EMBL" id="AP008955">
    <property type="protein sequence ID" value="BAH43617.1"/>
    <property type="molecule type" value="Genomic_DNA"/>
</dbReference>
<dbReference type="KEGG" id="bbe:BBR47_26400"/>
<feature type="region of interest" description="Disordered" evidence="1">
    <location>
        <begin position="1"/>
        <end position="23"/>
    </location>
</feature>
<protein>
    <submittedName>
        <fullName evidence="2">Uncharacterized protein</fullName>
    </submittedName>
</protein>
<evidence type="ECO:0000313" key="3">
    <source>
        <dbReference type="Proteomes" id="UP000001877"/>
    </source>
</evidence>
<accession>C0ZCV8</accession>
<gene>
    <name evidence="2" type="ordered locus">BBR47_26400</name>
</gene>
<dbReference type="AlphaFoldDB" id="C0ZCV8"/>